<name>A0ACC3MNB5_9PEZI</name>
<protein>
    <submittedName>
        <fullName evidence="1">Uncharacterized protein</fullName>
    </submittedName>
</protein>
<dbReference type="Proteomes" id="UP001281147">
    <property type="component" value="Unassembled WGS sequence"/>
</dbReference>
<dbReference type="EMBL" id="JAUTXU010000193">
    <property type="protein sequence ID" value="KAK3699785.1"/>
    <property type="molecule type" value="Genomic_DNA"/>
</dbReference>
<evidence type="ECO:0000313" key="1">
    <source>
        <dbReference type="EMBL" id="KAK3699785.1"/>
    </source>
</evidence>
<sequence>MAPNAISDRFEKARAEIYIGHDEDPTKVTIDGKEVPYERHYAEKMESYLSKREPDASEVLRLAVSSYPMTKVGYHSWRSNLKKRQAELVGQIMDSYYSAEDKQRCMALIEKEGLKQGEEEVQVLEDVACLVFLDDQFDEFQKKHDEAKIVNILKKTWVKMSSKGHEMALQIPMTDECKALVKKALDG</sequence>
<accession>A0ACC3MNB5</accession>
<keyword evidence="2" id="KW-1185">Reference proteome</keyword>
<proteinExistence type="predicted"/>
<gene>
    <name evidence="1" type="ORF">LTR37_016294</name>
</gene>
<organism evidence="1 2">
    <name type="scientific">Vermiconidia calcicola</name>
    <dbReference type="NCBI Taxonomy" id="1690605"/>
    <lineage>
        <taxon>Eukaryota</taxon>
        <taxon>Fungi</taxon>
        <taxon>Dikarya</taxon>
        <taxon>Ascomycota</taxon>
        <taxon>Pezizomycotina</taxon>
        <taxon>Dothideomycetes</taxon>
        <taxon>Dothideomycetidae</taxon>
        <taxon>Mycosphaerellales</taxon>
        <taxon>Extremaceae</taxon>
        <taxon>Vermiconidia</taxon>
    </lineage>
</organism>
<reference evidence="1" key="1">
    <citation type="submission" date="2023-07" db="EMBL/GenBank/DDBJ databases">
        <title>Black Yeasts Isolated from many extreme environments.</title>
        <authorList>
            <person name="Coleine C."/>
            <person name="Stajich J.E."/>
            <person name="Selbmann L."/>
        </authorList>
    </citation>
    <scope>NUCLEOTIDE SEQUENCE</scope>
    <source>
        <strain evidence="1">CCFEE 5714</strain>
    </source>
</reference>
<evidence type="ECO:0000313" key="2">
    <source>
        <dbReference type="Proteomes" id="UP001281147"/>
    </source>
</evidence>
<comment type="caution">
    <text evidence="1">The sequence shown here is derived from an EMBL/GenBank/DDBJ whole genome shotgun (WGS) entry which is preliminary data.</text>
</comment>